<sequence length="48" mass="5019">MTLPPPSTATPTPDGEDKAASSAWLRLPFGRNTEPPTVMASDNAAPPR</sequence>
<protein>
    <submittedName>
        <fullName evidence="2">Uncharacterized protein</fullName>
    </submittedName>
</protein>
<evidence type="ECO:0000313" key="2">
    <source>
        <dbReference type="EMBL" id="CFE47214.1"/>
    </source>
</evidence>
<accession>A0A654THK3</accession>
<dbReference type="EMBL" id="CFOH01000065">
    <property type="protein sequence ID" value="CFE47214.1"/>
    <property type="molecule type" value="Genomic_DNA"/>
</dbReference>
<gene>
    <name evidence="2" type="ORF">ERS007688_00673</name>
</gene>
<dbReference type="Proteomes" id="UP000046947">
    <property type="component" value="Unassembled WGS sequence"/>
</dbReference>
<evidence type="ECO:0000313" key="3">
    <source>
        <dbReference type="Proteomes" id="UP000046947"/>
    </source>
</evidence>
<reference evidence="2 3" key="1">
    <citation type="submission" date="2015-03" db="EMBL/GenBank/DDBJ databases">
        <authorList>
            <consortium name="Pathogen Informatics"/>
        </authorList>
    </citation>
    <scope>NUCLEOTIDE SEQUENCE [LARGE SCALE GENOMIC DNA]</scope>
    <source>
        <strain evidence="2 3">H09601792</strain>
    </source>
</reference>
<name>A0A654THK3_MYCTX</name>
<dbReference type="AlphaFoldDB" id="A0A654THK3"/>
<evidence type="ECO:0000256" key="1">
    <source>
        <dbReference type="SAM" id="MobiDB-lite"/>
    </source>
</evidence>
<feature type="region of interest" description="Disordered" evidence="1">
    <location>
        <begin position="1"/>
        <end position="48"/>
    </location>
</feature>
<organism evidence="2 3">
    <name type="scientific">Mycobacterium tuberculosis</name>
    <dbReference type="NCBI Taxonomy" id="1773"/>
    <lineage>
        <taxon>Bacteria</taxon>
        <taxon>Bacillati</taxon>
        <taxon>Actinomycetota</taxon>
        <taxon>Actinomycetes</taxon>
        <taxon>Mycobacteriales</taxon>
        <taxon>Mycobacteriaceae</taxon>
        <taxon>Mycobacterium</taxon>
        <taxon>Mycobacterium tuberculosis complex</taxon>
    </lineage>
</organism>
<proteinExistence type="predicted"/>